<protein>
    <recommendedName>
        <fullName evidence="3">Nucleotide pyrophosphohydrolase</fullName>
    </recommendedName>
</protein>
<reference evidence="1 2" key="1">
    <citation type="submission" date="2018-06" db="EMBL/GenBank/DDBJ databases">
        <title>Extensive metabolic versatility and redundancy in microbially diverse, dynamic hydrothermal sediments.</title>
        <authorList>
            <person name="Dombrowski N."/>
            <person name="Teske A."/>
            <person name="Baker B.J."/>
        </authorList>
    </citation>
    <scope>NUCLEOTIDE SEQUENCE [LARGE SCALE GENOMIC DNA]</scope>
    <source>
        <strain evidence="1">B51_G17</strain>
    </source>
</reference>
<accession>A0A497JIG3</accession>
<evidence type="ECO:0000313" key="2">
    <source>
        <dbReference type="Proteomes" id="UP000278031"/>
    </source>
</evidence>
<evidence type="ECO:0000313" key="1">
    <source>
        <dbReference type="EMBL" id="RLG71285.1"/>
    </source>
</evidence>
<dbReference type="Proteomes" id="UP000278031">
    <property type="component" value="Unassembled WGS sequence"/>
</dbReference>
<name>A0A497JIG3_9ARCH</name>
<dbReference type="AlphaFoldDB" id="A0A497JIG3"/>
<comment type="caution">
    <text evidence="1">The sequence shown here is derived from an EMBL/GenBank/DDBJ whole genome shotgun (WGS) entry which is preliminary data.</text>
</comment>
<proteinExistence type="predicted"/>
<dbReference type="SUPFAM" id="SSF101386">
    <property type="entry name" value="all-alpha NTP pyrophosphatases"/>
    <property type="match status" value="1"/>
</dbReference>
<sequence length="95" mass="11218">MGDTMKARFERELYIQEAVRCFSFLMRKKLYANNHKGLWLDCSYRRLLSLLKDEVKEHAHAKENEPPDNIMLEAADVANFAMMIADLARRKIEEK</sequence>
<evidence type="ECO:0008006" key="3">
    <source>
        <dbReference type="Google" id="ProtNLM"/>
    </source>
</evidence>
<dbReference type="EMBL" id="QMWP01000001">
    <property type="protein sequence ID" value="RLG71285.1"/>
    <property type="molecule type" value="Genomic_DNA"/>
</dbReference>
<gene>
    <name evidence="1" type="ORF">DRO04_00040</name>
</gene>
<organism evidence="1 2">
    <name type="scientific">Candidatus Iainarchaeum sp</name>
    <dbReference type="NCBI Taxonomy" id="3101447"/>
    <lineage>
        <taxon>Archaea</taxon>
        <taxon>Candidatus Iainarchaeota</taxon>
        <taxon>Candidatus Iainarchaeia</taxon>
        <taxon>Candidatus Iainarchaeales</taxon>
        <taxon>Candidatus Iainarchaeaceae</taxon>
        <taxon>Candidatus Iainarchaeum</taxon>
    </lineage>
</organism>